<keyword evidence="3 7" id="KW-0489">Methyltransferase</keyword>
<dbReference type="InterPro" id="IPR055361">
    <property type="entry name" value="tRNA_methyltr_TrmB_bact"/>
</dbReference>
<dbReference type="EC" id="2.1.1.33" evidence="7"/>
<comment type="similarity">
    <text evidence="7">Belongs to the class I-like SAM-binding methyltransferase superfamily. TrmB family.</text>
</comment>
<dbReference type="SUPFAM" id="SSF53335">
    <property type="entry name" value="S-adenosyl-L-methionine-dependent methyltransferases"/>
    <property type="match status" value="1"/>
</dbReference>
<dbReference type="GO" id="GO:0008176">
    <property type="term" value="F:tRNA (guanine(46)-N7)-methyltransferase activity"/>
    <property type="evidence" value="ECO:0007669"/>
    <property type="project" value="UniProtKB-UniRule"/>
</dbReference>
<dbReference type="RefSeq" id="WP_142534456.1">
    <property type="nucleotide sequence ID" value="NZ_FXTB01000011.1"/>
</dbReference>
<dbReference type="EMBL" id="FXTB01000011">
    <property type="protein sequence ID" value="SMO87025.1"/>
    <property type="molecule type" value="Genomic_DNA"/>
</dbReference>
<keyword evidence="6 7" id="KW-0819">tRNA processing</keyword>
<evidence type="ECO:0000256" key="1">
    <source>
        <dbReference type="ARBA" id="ARBA00000142"/>
    </source>
</evidence>
<feature type="binding site" evidence="7">
    <location>
        <begin position="199"/>
        <end position="202"/>
    </location>
    <ligand>
        <name>substrate</name>
    </ligand>
</feature>
<dbReference type="PANTHER" id="PTHR23417">
    <property type="entry name" value="3-DEOXY-D-MANNO-OCTULOSONIC-ACID TRANSFERASE/TRNA GUANINE-N 7 - -METHYLTRANSFERASE"/>
    <property type="match status" value="1"/>
</dbReference>
<evidence type="ECO:0000256" key="4">
    <source>
        <dbReference type="ARBA" id="ARBA00022679"/>
    </source>
</evidence>
<keyword evidence="5 7" id="KW-0949">S-adenosyl-L-methionine</keyword>
<dbReference type="PANTHER" id="PTHR23417:SF14">
    <property type="entry name" value="PENTACOTRIPEPTIDE-REPEAT REGION OF PRORP DOMAIN-CONTAINING PROTEIN"/>
    <property type="match status" value="1"/>
</dbReference>
<dbReference type="HAMAP" id="MF_01057">
    <property type="entry name" value="tRNA_methyltr_TrmB"/>
    <property type="match status" value="1"/>
</dbReference>
<keyword evidence="10" id="KW-1185">Reference proteome</keyword>
<comment type="catalytic activity">
    <reaction evidence="1 7">
        <text>guanosine(46) in tRNA + S-adenosyl-L-methionine = N(7)-methylguanosine(46) in tRNA + S-adenosyl-L-homocysteine</text>
        <dbReference type="Rhea" id="RHEA:42708"/>
        <dbReference type="Rhea" id="RHEA-COMP:10188"/>
        <dbReference type="Rhea" id="RHEA-COMP:10189"/>
        <dbReference type="ChEBI" id="CHEBI:57856"/>
        <dbReference type="ChEBI" id="CHEBI:59789"/>
        <dbReference type="ChEBI" id="CHEBI:74269"/>
        <dbReference type="ChEBI" id="CHEBI:74480"/>
        <dbReference type="EC" id="2.1.1.33"/>
    </reaction>
</comment>
<evidence type="ECO:0000256" key="6">
    <source>
        <dbReference type="ARBA" id="ARBA00022694"/>
    </source>
</evidence>
<dbReference type="CDD" id="cd02440">
    <property type="entry name" value="AdoMet_MTases"/>
    <property type="match status" value="1"/>
</dbReference>
<dbReference type="PROSITE" id="PS51625">
    <property type="entry name" value="SAM_MT_TRMB"/>
    <property type="match status" value="1"/>
</dbReference>
<feature type="region of interest" description="Disordered" evidence="8">
    <location>
        <begin position="243"/>
        <end position="262"/>
    </location>
</feature>
<dbReference type="AlphaFoldDB" id="A0A521ESX9"/>
<dbReference type="Proteomes" id="UP000319040">
    <property type="component" value="Unassembled WGS sequence"/>
</dbReference>
<feature type="binding site" evidence="7">
    <location>
        <position position="76"/>
    </location>
    <ligand>
        <name>S-adenosyl-L-methionine</name>
        <dbReference type="ChEBI" id="CHEBI:59789"/>
    </ligand>
</feature>
<dbReference type="UniPathway" id="UPA00989"/>
<comment type="caution">
    <text evidence="7">Lacks conserved residue(s) required for the propagation of feature annotation.</text>
</comment>
<evidence type="ECO:0000256" key="3">
    <source>
        <dbReference type="ARBA" id="ARBA00022603"/>
    </source>
</evidence>
<dbReference type="OrthoDB" id="9802090at2"/>
<proteinExistence type="inferred from homology"/>
<dbReference type="NCBIfam" id="TIGR00091">
    <property type="entry name" value="tRNA (guanosine(46)-N7)-methyltransferase TrmB"/>
    <property type="match status" value="1"/>
</dbReference>
<comment type="pathway">
    <text evidence="7">tRNA modification; N(7)-methylguanine-tRNA biosynthesis.</text>
</comment>
<evidence type="ECO:0000256" key="8">
    <source>
        <dbReference type="SAM" id="MobiDB-lite"/>
    </source>
</evidence>
<evidence type="ECO:0000313" key="9">
    <source>
        <dbReference type="EMBL" id="SMO87025.1"/>
    </source>
</evidence>
<feature type="binding site" evidence="7">
    <location>
        <position position="51"/>
    </location>
    <ligand>
        <name>S-adenosyl-L-methionine</name>
        <dbReference type="ChEBI" id="CHEBI:59789"/>
    </ligand>
</feature>
<feature type="compositionally biased region" description="Basic and acidic residues" evidence="8">
    <location>
        <begin position="243"/>
        <end position="252"/>
    </location>
</feature>
<dbReference type="InterPro" id="IPR029063">
    <property type="entry name" value="SAM-dependent_MTases_sf"/>
</dbReference>
<evidence type="ECO:0000256" key="2">
    <source>
        <dbReference type="ARBA" id="ARBA00003015"/>
    </source>
</evidence>
<organism evidence="9 10">
    <name type="scientific">Saccharicrinis carchari</name>
    <dbReference type="NCBI Taxonomy" id="1168039"/>
    <lineage>
        <taxon>Bacteria</taxon>
        <taxon>Pseudomonadati</taxon>
        <taxon>Bacteroidota</taxon>
        <taxon>Bacteroidia</taxon>
        <taxon>Marinilabiliales</taxon>
        <taxon>Marinilabiliaceae</taxon>
        <taxon>Saccharicrinis</taxon>
    </lineage>
</organism>
<feature type="binding site" evidence="7">
    <location>
        <position position="125"/>
    </location>
    <ligand>
        <name>S-adenosyl-L-methionine</name>
        <dbReference type="ChEBI" id="CHEBI:59789"/>
    </ligand>
</feature>
<name>A0A521ESX9_SACCC</name>
<gene>
    <name evidence="7" type="primary">trmB</name>
    <name evidence="9" type="ORF">SAMN06265379_1118</name>
</gene>
<dbReference type="NCBIfam" id="NF001080">
    <property type="entry name" value="PRK00121.2-2"/>
    <property type="match status" value="1"/>
</dbReference>
<reference evidence="9 10" key="1">
    <citation type="submission" date="2017-05" db="EMBL/GenBank/DDBJ databases">
        <authorList>
            <person name="Varghese N."/>
            <person name="Submissions S."/>
        </authorList>
    </citation>
    <scope>NUCLEOTIDE SEQUENCE [LARGE SCALE GENOMIC DNA]</scope>
    <source>
        <strain evidence="9 10">DSM 27040</strain>
    </source>
</reference>
<comment type="function">
    <text evidence="2 7">Catalyzes the formation of N(7)-methylguanine at position 46 (m7G46) in tRNA.</text>
</comment>
<protein>
    <recommendedName>
        <fullName evidence="7">tRNA (guanine-N(7)-)-methyltransferase</fullName>
        <ecNumber evidence="7">2.1.1.33</ecNumber>
    </recommendedName>
    <alternativeName>
        <fullName evidence="7">tRNA (guanine(46)-N(7))-methyltransferase</fullName>
    </alternativeName>
    <alternativeName>
        <fullName evidence="7">tRNA(m7G46)-methyltransferase</fullName>
    </alternativeName>
</protein>
<dbReference type="GO" id="GO:0043527">
    <property type="term" value="C:tRNA methyltransferase complex"/>
    <property type="evidence" value="ECO:0007669"/>
    <property type="project" value="TreeGrafter"/>
</dbReference>
<dbReference type="Pfam" id="PF02390">
    <property type="entry name" value="Methyltransf_4"/>
    <property type="match status" value="1"/>
</dbReference>
<dbReference type="Gene3D" id="3.40.50.150">
    <property type="entry name" value="Vaccinia Virus protein VP39"/>
    <property type="match status" value="1"/>
</dbReference>
<accession>A0A521ESX9</accession>
<evidence type="ECO:0000313" key="10">
    <source>
        <dbReference type="Proteomes" id="UP000319040"/>
    </source>
</evidence>
<feature type="binding site" evidence="7">
    <location>
        <position position="159"/>
    </location>
    <ligand>
        <name>substrate</name>
    </ligand>
</feature>
<feature type="binding site" evidence="7">
    <location>
        <position position="129"/>
    </location>
    <ligand>
        <name>substrate</name>
    </ligand>
</feature>
<keyword evidence="4 7" id="KW-0808">Transferase</keyword>
<dbReference type="InterPro" id="IPR003358">
    <property type="entry name" value="tRNA_(Gua-N-7)_MeTrfase_Trmb"/>
</dbReference>
<evidence type="ECO:0000256" key="7">
    <source>
        <dbReference type="HAMAP-Rule" id="MF_01057"/>
    </source>
</evidence>
<evidence type="ECO:0000256" key="5">
    <source>
        <dbReference type="ARBA" id="ARBA00022691"/>
    </source>
</evidence>
<sequence length="262" mass="30189">MGKNKLYKFAKLETYAHVFQAKFDEANREDFYLKGKWNKSFFKNDNPIVLELGCGKGEYTVGMGELFPDKNFIGIDIKGARIYTGATQALKKGMDNVAFIRAKIELITSFFAQGEIDEIWITFPDPQMKKTRKRLTSVRFLNYYRQLLQPGGIIHLKTDSKFLYTYSNAVVKENGLKEEVNTTDLYNSDAVDKVLAIKTFYESQFHEQGIPIKYIRFSIPPGKELIEPDIEIEFDEYRSYNRGSKMPEEAKTPKANSPYGGR</sequence>